<feature type="region of interest" description="Disordered" evidence="1">
    <location>
        <begin position="37"/>
        <end position="98"/>
    </location>
</feature>
<proteinExistence type="predicted"/>
<protein>
    <submittedName>
        <fullName evidence="2">Uncharacterized protein</fullName>
    </submittedName>
</protein>
<reference evidence="2" key="1">
    <citation type="submission" date="2014-09" db="EMBL/GenBank/DDBJ databases">
        <authorList>
            <person name="Magalhaes I.L.F."/>
            <person name="Oliveira U."/>
            <person name="Santos F.R."/>
            <person name="Vidigal T.H.D.A."/>
            <person name="Brescovit A.D."/>
            <person name="Santos A.J."/>
        </authorList>
    </citation>
    <scope>NUCLEOTIDE SEQUENCE</scope>
    <source>
        <tissue evidence="2">Shoot tissue taken approximately 20 cm above the soil surface</tissue>
    </source>
</reference>
<dbReference type="EMBL" id="GBRH01172729">
    <property type="protein sequence ID" value="JAE25167.1"/>
    <property type="molecule type" value="Transcribed_RNA"/>
</dbReference>
<organism evidence="2">
    <name type="scientific">Arundo donax</name>
    <name type="common">Giant reed</name>
    <name type="synonym">Donax arundinaceus</name>
    <dbReference type="NCBI Taxonomy" id="35708"/>
    <lineage>
        <taxon>Eukaryota</taxon>
        <taxon>Viridiplantae</taxon>
        <taxon>Streptophyta</taxon>
        <taxon>Embryophyta</taxon>
        <taxon>Tracheophyta</taxon>
        <taxon>Spermatophyta</taxon>
        <taxon>Magnoliopsida</taxon>
        <taxon>Liliopsida</taxon>
        <taxon>Poales</taxon>
        <taxon>Poaceae</taxon>
        <taxon>PACMAD clade</taxon>
        <taxon>Arundinoideae</taxon>
        <taxon>Arundineae</taxon>
        <taxon>Arundo</taxon>
    </lineage>
</organism>
<accession>A0A0A9GL25</accession>
<reference evidence="2" key="2">
    <citation type="journal article" date="2015" name="Data Brief">
        <title>Shoot transcriptome of the giant reed, Arundo donax.</title>
        <authorList>
            <person name="Barrero R.A."/>
            <person name="Guerrero F.D."/>
            <person name="Moolhuijzen P."/>
            <person name="Goolsby J.A."/>
            <person name="Tidwell J."/>
            <person name="Bellgard S.E."/>
            <person name="Bellgard M.I."/>
        </authorList>
    </citation>
    <scope>NUCLEOTIDE SEQUENCE</scope>
    <source>
        <tissue evidence="2">Shoot tissue taken approximately 20 cm above the soil surface</tissue>
    </source>
</reference>
<evidence type="ECO:0000313" key="2">
    <source>
        <dbReference type="EMBL" id="JAE25167.1"/>
    </source>
</evidence>
<feature type="compositionally biased region" description="Polar residues" evidence="1">
    <location>
        <begin position="38"/>
        <end position="50"/>
    </location>
</feature>
<sequence length="98" mass="10402">MARQGSVRKPSSIFHRQFWEPSGRDIALASVRGLQYVSKGSTAPTTTKDSTAAAPTEASARSTETPRQPPTIDVPQPSAAVGEEASESFLQDLANTSQ</sequence>
<dbReference type="AlphaFoldDB" id="A0A0A9GL25"/>
<evidence type="ECO:0000256" key="1">
    <source>
        <dbReference type="SAM" id="MobiDB-lite"/>
    </source>
</evidence>
<name>A0A0A9GL25_ARUDO</name>